<dbReference type="Proteomes" id="UP000030760">
    <property type="component" value="Unassembled WGS sequence"/>
</dbReference>
<evidence type="ECO:0000313" key="3">
    <source>
        <dbReference type="Proteomes" id="UP000030760"/>
    </source>
</evidence>
<accession>M3FXY0</accession>
<feature type="compositionally biased region" description="Basic and acidic residues" evidence="1">
    <location>
        <begin position="148"/>
        <end position="162"/>
    </location>
</feature>
<name>M3FXY0_9ACTN</name>
<feature type="compositionally biased region" description="Low complexity" evidence="1">
    <location>
        <begin position="42"/>
        <end position="52"/>
    </location>
</feature>
<proteinExistence type="predicted"/>
<dbReference type="AlphaFoldDB" id="M3FXY0"/>
<gene>
    <name evidence="2" type="ORF">SBD_1640</name>
</gene>
<feature type="compositionally biased region" description="Basic and acidic residues" evidence="1">
    <location>
        <begin position="1"/>
        <end position="12"/>
    </location>
</feature>
<evidence type="ECO:0000313" key="2">
    <source>
        <dbReference type="EMBL" id="EMF57104.1"/>
    </source>
</evidence>
<organism evidence="2 3">
    <name type="scientific">Streptomyces bottropensis ATCC 25435</name>
    <dbReference type="NCBI Taxonomy" id="1054862"/>
    <lineage>
        <taxon>Bacteria</taxon>
        <taxon>Bacillati</taxon>
        <taxon>Actinomycetota</taxon>
        <taxon>Actinomycetes</taxon>
        <taxon>Kitasatosporales</taxon>
        <taxon>Streptomycetaceae</taxon>
        <taxon>Streptomyces</taxon>
    </lineage>
</organism>
<sequence>MVRATPPERGRLPGDSGTCRRRPAGRRAGEQRSESLRRRTRSTATSSSGPRTVSSLSSTPRHRAFGGVDATPSGDSPVPGGSLRDRLRHRLHARRPPHTGCGRRARLLRFRHCGQRIPADFRAGQPPTGPRGRHPPVLSTVGGARVDGGSHDRAGRCRDRAASRCVTPPTVADRPQPCRRTPRISLRGIRAVGNNSPT</sequence>
<protein>
    <submittedName>
        <fullName evidence="2">Uncharacterized protein</fullName>
    </submittedName>
</protein>
<feature type="region of interest" description="Disordered" evidence="1">
    <location>
        <begin position="119"/>
        <end position="180"/>
    </location>
</feature>
<feature type="region of interest" description="Disordered" evidence="1">
    <location>
        <begin position="1"/>
        <end position="84"/>
    </location>
</feature>
<evidence type="ECO:0000256" key="1">
    <source>
        <dbReference type="SAM" id="MobiDB-lite"/>
    </source>
</evidence>
<dbReference type="EMBL" id="KB405058">
    <property type="protein sequence ID" value="EMF57104.1"/>
    <property type="molecule type" value="Genomic_DNA"/>
</dbReference>
<reference evidence="3" key="1">
    <citation type="journal article" date="2013" name="Genome Announc.">
        <title>Draft Genome Sequence of Streptomyces bottropensis ATCC 25435, a Bottromycin-Producing Actinomycete.</title>
        <authorList>
            <person name="Zhang H."/>
            <person name="Zhou W."/>
            <person name="Zhuang Y."/>
            <person name="Liang X."/>
            <person name="Liu T."/>
        </authorList>
    </citation>
    <scope>NUCLEOTIDE SEQUENCE [LARGE SCALE GENOMIC DNA]</scope>
    <source>
        <strain evidence="3">ATCC 25435</strain>
    </source>
</reference>
<feature type="compositionally biased region" description="Basic and acidic residues" evidence="1">
    <location>
        <begin position="27"/>
        <end position="37"/>
    </location>
</feature>